<evidence type="ECO:0000256" key="5">
    <source>
        <dbReference type="ARBA" id="ARBA00022692"/>
    </source>
</evidence>
<dbReference type="InterPro" id="IPR000515">
    <property type="entry name" value="MetI-like"/>
</dbReference>
<feature type="transmembrane region" description="Helical" evidence="8">
    <location>
        <begin position="257"/>
        <end position="279"/>
    </location>
</feature>
<feature type="domain" description="ABC transmembrane type-1" evidence="9">
    <location>
        <begin position="89"/>
        <end position="275"/>
    </location>
</feature>
<dbReference type="SUPFAM" id="SSF161098">
    <property type="entry name" value="MetI-like"/>
    <property type="match status" value="1"/>
</dbReference>
<dbReference type="KEGG" id="fku:FGKAn22_02270"/>
<evidence type="ECO:0000256" key="7">
    <source>
        <dbReference type="ARBA" id="ARBA00023136"/>
    </source>
</evidence>
<keyword evidence="6 8" id="KW-1133">Transmembrane helix</keyword>
<evidence type="ECO:0000256" key="6">
    <source>
        <dbReference type="ARBA" id="ARBA00022989"/>
    </source>
</evidence>
<name>A0AAN1SZA4_9PROT</name>
<feature type="transmembrane region" description="Helical" evidence="8">
    <location>
        <begin position="121"/>
        <end position="146"/>
    </location>
</feature>
<gene>
    <name evidence="10" type="primary">potC</name>
    <name evidence="10" type="ORF">FGKAn22_02270</name>
</gene>
<dbReference type="EMBL" id="AP019536">
    <property type="protein sequence ID" value="BBI98534.1"/>
    <property type="molecule type" value="Genomic_DNA"/>
</dbReference>
<dbReference type="GO" id="GO:0055085">
    <property type="term" value="P:transmembrane transport"/>
    <property type="evidence" value="ECO:0007669"/>
    <property type="project" value="InterPro"/>
</dbReference>
<dbReference type="GO" id="GO:0005886">
    <property type="term" value="C:plasma membrane"/>
    <property type="evidence" value="ECO:0007669"/>
    <property type="project" value="UniProtKB-SubCell"/>
</dbReference>
<proteinExistence type="inferred from homology"/>
<feature type="transmembrane region" description="Helical" evidence="8">
    <location>
        <begin position="85"/>
        <end position="109"/>
    </location>
</feature>
<evidence type="ECO:0000313" key="11">
    <source>
        <dbReference type="Proteomes" id="UP001319121"/>
    </source>
</evidence>
<dbReference type="AlphaFoldDB" id="A0AAN1SZA4"/>
<keyword evidence="4" id="KW-1003">Cell membrane</keyword>
<keyword evidence="7 8" id="KW-0472">Membrane</keyword>
<dbReference type="Pfam" id="PF00528">
    <property type="entry name" value="BPD_transp_1"/>
    <property type="match status" value="1"/>
</dbReference>
<keyword evidence="3 8" id="KW-0813">Transport</keyword>
<keyword evidence="11" id="KW-1185">Reference proteome</keyword>
<organism evidence="10 11">
    <name type="scientific">Ferrigenium kumadai</name>
    <dbReference type="NCBI Taxonomy" id="1682490"/>
    <lineage>
        <taxon>Bacteria</taxon>
        <taxon>Pseudomonadati</taxon>
        <taxon>Pseudomonadota</taxon>
        <taxon>Betaproteobacteria</taxon>
        <taxon>Nitrosomonadales</taxon>
        <taxon>Gallionellaceae</taxon>
        <taxon>Ferrigenium</taxon>
    </lineage>
</organism>
<dbReference type="InterPro" id="IPR051789">
    <property type="entry name" value="Bact_Polyamine_Transport"/>
</dbReference>
<evidence type="ECO:0000256" key="8">
    <source>
        <dbReference type="RuleBase" id="RU363032"/>
    </source>
</evidence>
<feature type="transmembrane region" description="Helical" evidence="8">
    <location>
        <begin position="152"/>
        <end position="174"/>
    </location>
</feature>
<evidence type="ECO:0000256" key="4">
    <source>
        <dbReference type="ARBA" id="ARBA00022475"/>
    </source>
</evidence>
<protein>
    <submittedName>
        <fullName evidence="10">Polyamine transporter PotC</fullName>
    </submittedName>
</protein>
<evidence type="ECO:0000256" key="1">
    <source>
        <dbReference type="ARBA" id="ARBA00004651"/>
    </source>
</evidence>
<evidence type="ECO:0000256" key="2">
    <source>
        <dbReference type="ARBA" id="ARBA00007069"/>
    </source>
</evidence>
<sequence>MLKQIAIRLGRQKTTTKSLVMRSAGHRLTERRGPWAWAAGLAAYAFLYLPLTIVVAYSFNDSRLNAEWVGFTWHWYRLLFGDQDMLVAAGNSLFIALIASLAATVLGTMAGIAMQRYKVRVLTFMVLAPVAMPEILIGVSLLLFFIQVLNLTLGVLSVVLAHITFSIGFVAVIVQARLAAMDESLFEAARDLGASPWQTFRHVTFPLIRPAVIAGGLMAFTLSIDDFVITFFTAGVGVQTLPLRIYSMIKIAVTPEVNAVSTLLMMLTLTLTVLASRFAPDVLRGKT</sequence>
<reference evidence="10 11" key="1">
    <citation type="submission" date="2019-03" db="EMBL/GenBank/DDBJ databases">
        <title>Complete genome sequence of Ferrigenium kumadai strain An22, a microaerophilic iron-oxidizing bacterium isolated from a paddy field soil.</title>
        <authorList>
            <person name="Watanabe T."/>
            <person name="Asakawa S."/>
        </authorList>
    </citation>
    <scope>NUCLEOTIDE SEQUENCE [LARGE SCALE GENOMIC DNA]</scope>
    <source>
        <strain evidence="10 11">An22</strain>
    </source>
</reference>
<evidence type="ECO:0000256" key="3">
    <source>
        <dbReference type="ARBA" id="ARBA00022448"/>
    </source>
</evidence>
<comment type="subcellular location">
    <subcellularLocation>
        <location evidence="1 8">Cell membrane</location>
        <topology evidence="1 8">Multi-pass membrane protein</topology>
    </subcellularLocation>
</comment>
<accession>A0AAN1SZA4</accession>
<keyword evidence="5 8" id="KW-0812">Transmembrane</keyword>
<dbReference type="RefSeq" id="WP_246487427.1">
    <property type="nucleotide sequence ID" value="NZ_AP019536.1"/>
</dbReference>
<dbReference type="Proteomes" id="UP001319121">
    <property type="component" value="Chromosome"/>
</dbReference>
<dbReference type="Gene3D" id="1.10.3720.10">
    <property type="entry name" value="MetI-like"/>
    <property type="match status" value="1"/>
</dbReference>
<dbReference type="PROSITE" id="PS50928">
    <property type="entry name" value="ABC_TM1"/>
    <property type="match status" value="1"/>
</dbReference>
<dbReference type="PANTHER" id="PTHR43848">
    <property type="entry name" value="PUTRESCINE TRANSPORT SYSTEM PERMEASE PROTEIN POTI"/>
    <property type="match status" value="1"/>
</dbReference>
<comment type="similarity">
    <text evidence="2">Belongs to the binding-protein-dependent transport system permease family. CysTW subfamily.</text>
</comment>
<evidence type="ECO:0000259" key="9">
    <source>
        <dbReference type="PROSITE" id="PS50928"/>
    </source>
</evidence>
<dbReference type="PANTHER" id="PTHR43848:SF2">
    <property type="entry name" value="PUTRESCINE TRANSPORT SYSTEM PERMEASE PROTEIN POTI"/>
    <property type="match status" value="1"/>
</dbReference>
<evidence type="ECO:0000313" key="10">
    <source>
        <dbReference type="EMBL" id="BBI98534.1"/>
    </source>
</evidence>
<dbReference type="InterPro" id="IPR035906">
    <property type="entry name" value="MetI-like_sf"/>
</dbReference>
<feature type="transmembrane region" description="Helical" evidence="8">
    <location>
        <begin position="35"/>
        <end position="59"/>
    </location>
</feature>
<dbReference type="CDD" id="cd06261">
    <property type="entry name" value="TM_PBP2"/>
    <property type="match status" value="1"/>
</dbReference>
<feature type="transmembrane region" description="Helical" evidence="8">
    <location>
        <begin position="211"/>
        <end position="237"/>
    </location>
</feature>